<dbReference type="Proteomes" id="UP000000759">
    <property type="component" value="Chromosome 1"/>
</dbReference>
<feature type="signal peptide" evidence="3">
    <location>
        <begin position="1"/>
        <end position="18"/>
    </location>
</feature>
<feature type="compositionally biased region" description="Polar residues" evidence="1">
    <location>
        <begin position="168"/>
        <end position="183"/>
    </location>
</feature>
<dbReference type="eggNOG" id="ENOG502S8SH">
    <property type="taxonomic scope" value="Eukaryota"/>
</dbReference>
<reference evidence="5" key="2">
    <citation type="submission" date="2008-08" db="EMBL/GenBank/DDBJ databases">
        <authorList>
            <consortium name="Diatom Consortium"/>
            <person name="Grigoriev I."/>
            <person name="Grimwood J."/>
            <person name="Kuo A."/>
            <person name="Otillar R.P."/>
            <person name="Salamov A."/>
            <person name="Detter J.C."/>
            <person name="Lindquist E."/>
            <person name="Shapiro H."/>
            <person name="Lucas S."/>
            <person name="Glavina del Rio T."/>
            <person name="Pitluck S."/>
            <person name="Rokhsar D."/>
            <person name="Bowler C."/>
        </authorList>
    </citation>
    <scope>GENOME REANNOTATION</scope>
    <source>
        <strain evidence="5">CCAP 1055/1</strain>
    </source>
</reference>
<dbReference type="InParanoid" id="B7FRI8"/>
<protein>
    <submittedName>
        <fullName evidence="4">Uncharacterized protein</fullName>
    </submittedName>
</protein>
<reference evidence="4 5" key="1">
    <citation type="journal article" date="2008" name="Nature">
        <title>The Phaeodactylum genome reveals the evolutionary history of diatom genomes.</title>
        <authorList>
            <person name="Bowler C."/>
            <person name="Allen A.E."/>
            <person name="Badger J.H."/>
            <person name="Grimwood J."/>
            <person name="Jabbari K."/>
            <person name="Kuo A."/>
            <person name="Maheswari U."/>
            <person name="Martens C."/>
            <person name="Maumus F."/>
            <person name="Otillar R.P."/>
            <person name="Rayko E."/>
            <person name="Salamov A."/>
            <person name="Vandepoele K."/>
            <person name="Beszteri B."/>
            <person name="Gruber A."/>
            <person name="Heijde M."/>
            <person name="Katinka M."/>
            <person name="Mock T."/>
            <person name="Valentin K."/>
            <person name="Verret F."/>
            <person name="Berges J.A."/>
            <person name="Brownlee C."/>
            <person name="Cadoret J.P."/>
            <person name="Chiovitti A."/>
            <person name="Choi C.J."/>
            <person name="Coesel S."/>
            <person name="De Martino A."/>
            <person name="Detter J.C."/>
            <person name="Durkin C."/>
            <person name="Falciatore A."/>
            <person name="Fournet J."/>
            <person name="Haruta M."/>
            <person name="Huysman M.J."/>
            <person name="Jenkins B.D."/>
            <person name="Jiroutova K."/>
            <person name="Jorgensen R.E."/>
            <person name="Joubert Y."/>
            <person name="Kaplan A."/>
            <person name="Kroger N."/>
            <person name="Kroth P.G."/>
            <person name="La Roche J."/>
            <person name="Lindquist E."/>
            <person name="Lommer M."/>
            <person name="Martin-Jezequel V."/>
            <person name="Lopez P.J."/>
            <person name="Lucas S."/>
            <person name="Mangogna M."/>
            <person name="McGinnis K."/>
            <person name="Medlin L.K."/>
            <person name="Montsant A."/>
            <person name="Oudot-Le Secq M.P."/>
            <person name="Napoli C."/>
            <person name="Obornik M."/>
            <person name="Parker M.S."/>
            <person name="Petit J.L."/>
            <person name="Porcel B.M."/>
            <person name="Poulsen N."/>
            <person name="Robison M."/>
            <person name="Rychlewski L."/>
            <person name="Rynearson T.A."/>
            <person name="Schmutz J."/>
            <person name="Shapiro H."/>
            <person name="Siaut M."/>
            <person name="Stanley M."/>
            <person name="Sussman M.R."/>
            <person name="Taylor A.R."/>
            <person name="Vardi A."/>
            <person name="von Dassow P."/>
            <person name="Vyverman W."/>
            <person name="Willis A."/>
            <person name="Wyrwicz L.S."/>
            <person name="Rokhsar D.S."/>
            <person name="Weissenbach J."/>
            <person name="Armbrust E.V."/>
            <person name="Green B.R."/>
            <person name="Van de Peer Y."/>
            <person name="Grigoriev I.V."/>
        </authorList>
    </citation>
    <scope>NUCLEOTIDE SEQUENCE [LARGE SCALE GENOMIC DNA]</scope>
    <source>
        <strain evidence="4 5">CCAP 1055/1</strain>
    </source>
</reference>
<keyword evidence="2" id="KW-0812">Transmembrane</keyword>
<feature type="region of interest" description="Disordered" evidence="1">
    <location>
        <begin position="154"/>
        <end position="183"/>
    </location>
</feature>
<feature type="transmembrane region" description="Helical" evidence="2">
    <location>
        <begin position="350"/>
        <end position="369"/>
    </location>
</feature>
<evidence type="ECO:0000256" key="1">
    <source>
        <dbReference type="SAM" id="MobiDB-lite"/>
    </source>
</evidence>
<dbReference type="OrthoDB" id="5007at2759"/>
<evidence type="ECO:0000313" key="4">
    <source>
        <dbReference type="EMBL" id="EEC51511.1"/>
    </source>
</evidence>
<accession>B7FRI8</accession>
<dbReference type="KEGG" id="pti:PHATRDRAFT_42506"/>
<keyword evidence="2" id="KW-1133">Transmembrane helix</keyword>
<dbReference type="PaxDb" id="2850-Phatr42506"/>
<evidence type="ECO:0000313" key="5">
    <source>
        <dbReference type="Proteomes" id="UP000000759"/>
    </source>
</evidence>
<keyword evidence="2" id="KW-0472">Membrane</keyword>
<keyword evidence="5" id="KW-1185">Reference proteome</keyword>
<dbReference type="AlphaFoldDB" id="B7FRI8"/>
<dbReference type="EMBL" id="CM000605">
    <property type="protein sequence ID" value="EEC51511.1"/>
    <property type="molecule type" value="Genomic_DNA"/>
</dbReference>
<keyword evidence="3" id="KW-0732">Signal</keyword>
<sequence>MSKLSFFVVALVVAMAQAFVPASQIRTPATFVAKETSAFALNMAEDTYWEGEYPPSKVLGPIMSKMPSGLLGMLSLVFLGGCAYSIAMSNVLVQVPGAVENGSWVKWYYVAGSFGGPLAWGTHVAAWIQHTVGRLSRAFLATIQDIHSARHGLYRSPSQCGPRPLQDQKLSQKSSPTCRESSAQNNSTMVRLLNAARWGASWSVVVVLLLGQVSADRRTLLRIEHAQTPATGNRVTSMEFGRRVTAVKEAPANDIEMAFRELAESDAFSSFSVPSMSMSMPRAFSLDYGLPPTLPPSLSTIQINSVAPKLLVIGASEAAMASPTSSAGVAASIGARDEPMVPSQSSYTQGASIAVVGAFLALVVGAVVYRRRRASRSSYGFLVEGTSSPASTVAFFD</sequence>
<evidence type="ECO:0000256" key="2">
    <source>
        <dbReference type="SAM" id="Phobius"/>
    </source>
</evidence>
<proteinExistence type="predicted"/>
<dbReference type="HOGENOM" id="CLU_1317685_0_0_1"/>
<dbReference type="GeneID" id="7196686"/>
<name>B7FRI8_PHATC</name>
<dbReference type="RefSeq" id="XP_002177048.1">
    <property type="nucleotide sequence ID" value="XM_002177012.1"/>
</dbReference>
<gene>
    <name evidence="4" type="ORF">PHATRDRAFT_42506</name>
</gene>
<evidence type="ECO:0000256" key="3">
    <source>
        <dbReference type="SAM" id="SignalP"/>
    </source>
</evidence>
<organism evidence="4 5">
    <name type="scientific">Phaeodactylum tricornutum (strain CCAP 1055/1)</name>
    <dbReference type="NCBI Taxonomy" id="556484"/>
    <lineage>
        <taxon>Eukaryota</taxon>
        <taxon>Sar</taxon>
        <taxon>Stramenopiles</taxon>
        <taxon>Ochrophyta</taxon>
        <taxon>Bacillariophyta</taxon>
        <taxon>Bacillariophyceae</taxon>
        <taxon>Bacillariophycidae</taxon>
        <taxon>Naviculales</taxon>
        <taxon>Phaeodactylaceae</taxon>
        <taxon>Phaeodactylum</taxon>
    </lineage>
</organism>
<feature type="chain" id="PRO_5002854923" evidence="3">
    <location>
        <begin position="19"/>
        <end position="397"/>
    </location>
</feature>